<dbReference type="EMBL" id="UOEY01000102">
    <property type="protein sequence ID" value="VAW40388.1"/>
    <property type="molecule type" value="Genomic_DNA"/>
</dbReference>
<accession>A0A3B0V9P4</accession>
<sequence length="165" mass="18651">MAEDREVILADEVLIVRNSGEIPEIALHGSIYYLTEDEDGPRFCLRDDELQSLYDAALARAREIVLRDLDPANRDLRLYRGVARTIVNWWRLQNLCRRIKRDCPGFREVVTCALLDFFHQEISDVTAGGRPSSVNCSAADLHAFISDLHISPAALPAGWQGLCRE</sequence>
<evidence type="ECO:0000313" key="1">
    <source>
        <dbReference type="EMBL" id="VAW40388.1"/>
    </source>
</evidence>
<name>A0A3B0V9P4_9ZZZZ</name>
<organism evidence="1">
    <name type="scientific">hydrothermal vent metagenome</name>
    <dbReference type="NCBI Taxonomy" id="652676"/>
    <lineage>
        <taxon>unclassified sequences</taxon>
        <taxon>metagenomes</taxon>
        <taxon>ecological metagenomes</taxon>
    </lineage>
</organism>
<dbReference type="InterPro" id="IPR057148">
    <property type="entry name" value="DUF7826"/>
</dbReference>
<protein>
    <submittedName>
        <fullName evidence="1">Uncharacterized protein</fullName>
    </submittedName>
</protein>
<reference evidence="1" key="1">
    <citation type="submission" date="2018-06" db="EMBL/GenBank/DDBJ databases">
        <authorList>
            <person name="Zhirakovskaya E."/>
        </authorList>
    </citation>
    <scope>NUCLEOTIDE SEQUENCE</scope>
</reference>
<dbReference type="AlphaFoldDB" id="A0A3B0V9P4"/>
<gene>
    <name evidence="1" type="ORF">MNBD_DELTA04-1502</name>
</gene>
<dbReference type="Pfam" id="PF25159">
    <property type="entry name" value="DUF7826"/>
    <property type="match status" value="1"/>
</dbReference>
<proteinExistence type="predicted"/>